<dbReference type="EMBL" id="LN902843">
    <property type="protein sequence ID" value="CDS37651.1"/>
    <property type="molecule type" value="Genomic_DNA"/>
</dbReference>
<protein>
    <submittedName>
        <fullName evidence="1">Expressed protein</fullName>
    </submittedName>
</protein>
<proteinExistence type="predicted"/>
<gene>
    <name evidence="1" type="ORF">EmuJ_000491700</name>
</gene>
<organism evidence="1 2">
    <name type="scientific">Echinococcus multilocularis</name>
    <name type="common">Fox tapeworm</name>
    <dbReference type="NCBI Taxonomy" id="6211"/>
    <lineage>
        <taxon>Eukaryota</taxon>
        <taxon>Metazoa</taxon>
        <taxon>Spiralia</taxon>
        <taxon>Lophotrochozoa</taxon>
        <taxon>Platyhelminthes</taxon>
        <taxon>Cestoda</taxon>
        <taxon>Eucestoda</taxon>
        <taxon>Cyclophyllidea</taxon>
        <taxon>Taeniidae</taxon>
        <taxon>Echinococcus</taxon>
    </lineage>
</organism>
<dbReference type="Proteomes" id="UP000017246">
    <property type="component" value="Unassembled WGS sequence"/>
</dbReference>
<dbReference type="AlphaFoldDB" id="A0A068Y643"/>
<evidence type="ECO:0000313" key="1">
    <source>
        <dbReference type="EMBL" id="CDS37651.1"/>
    </source>
</evidence>
<sequence>MSYYIVDSMYEQVPPLSRGVVLEVMEQPESQRQNYMAKISCRASVLSNELFLGSLTNVNINARRRRMSSIFRSRRGHNSVAE</sequence>
<accession>A0A068Y643</accession>
<evidence type="ECO:0000313" key="2">
    <source>
        <dbReference type="Proteomes" id="UP000017246"/>
    </source>
</evidence>
<reference evidence="1" key="2">
    <citation type="submission" date="2015-11" db="EMBL/GenBank/DDBJ databases">
        <authorList>
            <person name="Zhang Y."/>
            <person name="Guo Z."/>
        </authorList>
    </citation>
    <scope>NUCLEOTIDE SEQUENCE</scope>
</reference>
<reference evidence="1" key="1">
    <citation type="journal article" date="2013" name="Nature">
        <title>The genomes of four tapeworm species reveal adaptations to parasitism.</title>
        <authorList>
            <person name="Tsai I.J."/>
            <person name="Zarowiecki M."/>
            <person name="Holroyd N."/>
            <person name="Garciarrubio A."/>
            <person name="Sanchez-Flores A."/>
            <person name="Brooks K.L."/>
            <person name="Tracey A."/>
            <person name="Bobes R.J."/>
            <person name="Fragoso G."/>
            <person name="Sciutto E."/>
            <person name="Aslett M."/>
            <person name="Beasley H."/>
            <person name="Bennett H.M."/>
            <person name="Cai J."/>
            <person name="Camicia F."/>
            <person name="Clark R."/>
            <person name="Cucher M."/>
            <person name="De Silva N."/>
            <person name="Day T.A."/>
            <person name="Deplazes P."/>
            <person name="Estrada K."/>
            <person name="Fernandez C."/>
            <person name="Holland P.W."/>
            <person name="Hou J."/>
            <person name="Hu S."/>
            <person name="Huckvale T."/>
            <person name="Hung S.S."/>
            <person name="Kamenetzky L."/>
            <person name="Keane J.A."/>
            <person name="Kiss F."/>
            <person name="Koziol U."/>
            <person name="Lambert O."/>
            <person name="Liu K."/>
            <person name="Luo X."/>
            <person name="Luo Y."/>
            <person name="Macchiaroli N."/>
            <person name="Nichol S."/>
            <person name="Paps J."/>
            <person name="Parkinson J."/>
            <person name="Pouchkina-Stantcheva N."/>
            <person name="Riddiford N."/>
            <person name="Rosenzvit M."/>
            <person name="Salinas G."/>
            <person name="Wasmuth J.D."/>
            <person name="Zamanian M."/>
            <person name="Zheng Y."/>
            <person name="Cai X."/>
            <person name="Soberon X."/>
            <person name="Olson P.D."/>
            <person name="Laclette J.P."/>
            <person name="Brehm K."/>
            <person name="Berriman M."/>
            <person name="Garciarrubio A."/>
            <person name="Bobes R.J."/>
            <person name="Fragoso G."/>
            <person name="Sanchez-Flores A."/>
            <person name="Estrada K."/>
            <person name="Cevallos M.A."/>
            <person name="Morett E."/>
            <person name="Gonzalez V."/>
            <person name="Portillo T."/>
            <person name="Ochoa-Leyva A."/>
            <person name="Jose M.V."/>
            <person name="Sciutto E."/>
            <person name="Landa A."/>
            <person name="Jimenez L."/>
            <person name="Valdes V."/>
            <person name="Carrero J.C."/>
            <person name="Larralde C."/>
            <person name="Morales-Montor J."/>
            <person name="Limon-Lason J."/>
            <person name="Soberon X."/>
            <person name="Laclette J.P."/>
        </authorList>
    </citation>
    <scope>NUCLEOTIDE SEQUENCE [LARGE SCALE GENOMIC DNA]</scope>
</reference>
<name>A0A068Y643_ECHMU</name>
<keyword evidence="2" id="KW-1185">Reference proteome</keyword>